<evidence type="ECO:0000256" key="11">
    <source>
        <dbReference type="ARBA" id="ARBA00023098"/>
    </source>
</evidence>
<dbReference type="NCBIfam" id="TIGR00517">
    <property type="entry name" value="acyl_carrier"/>
    <property type="match status" value="1"/>
</dbReference>
<dbReference type="Pfam" id="PF00550">
    <property type="entry name" value="PP-binding"/>
    <property type="match status" value="1"/>
</dbReference>
<evidence type="ECO:0000256" key="2">
    <source>
        <dbReference type="ARBA" id="ARBA00005194"/>
    </source>
</evidence>
<dbReference type="PANTHER" id="PTHR20863">
    <property type="entry name" value="ACYL CARRIER PROTEIN"/>
    <property type="match status" value="1"/>
</dbReference>
<reference evidence="16 17" key="1">
    <citation type="submission" date="2017-03" db="EMBL/GenBank/DDBJ databases">
        <title>Widespread Adenine N6-methylation of Active Genes in Fungi.</title>
        <authorList>
            <consortium name="DOE Joint Genome Institute"/>
            <person name="Mondo S.J."/>
            <person name="Dannebaum R.O."/>
            <person name="Kuo R.C."/>
            <person name="Louie K.B."/>
            <person name="Bewick A.J."/>
            <person name="Labutti K."/>
            <person name="Haridas S."/>
            <person name="Kuo A."/>
            <person name="Salamov A."/>
            <person name="Ahrendt S.R."/>
            <person name="Lau R."/>
            <person name="Bowen B.P."/>
            <person name="Lipzen A."/>
            <person name="Sullivan W."/>
            <person name="Andreopoulos W.B."/>
            <person name="Clum A."/>
            <person name="Lindquist E."/>
            <person name="Daum C."/>
            <person name="Northen T.R."/>
            <person name="Ramamoorthy G."/>
            <person name="Schmitz R.J."/>
            <person name="Gryganskyi A."/>
            <person name="Culley D."/>
            <person name="Magnuson J."/>
            <person name="James T.Y."/>
            <person name="O'Malley M.A."/>
            <person name="Stajich J.E."/>
            <person name="Spatafora J.W."/>
            <person name="Visel A."/>
            <person name="Grigoriev I.V."/>
        </authorList>
    </citation>
    <scope>NUCLEOTIDE SEQUENCE [LARGE SCALE GENOMIC DNA]</scope>
    <source>
        <strain evidence="16 17">NRRL Y-17943</strain>
    </source>
</reference>
<gene>
    <name evidence="16" type="ORF">BD324DRAFT_625441</name>
</gene>
<name>A0A1Y1UH06_9TREE</name>
<dbReference type="PROSITE" id="PS00012">
    <property type="entry name" value="PHOSPHOPANTETHEINE"/>
    <property type="match status" value="1"/>
</dbReference>
<evidence type="ECO:0000256" key="12">
    <source>
        <dbReference type="ARBA" id="ARBA00023128"/>
    </source>
</evidence>
<keyword evidence="4" id="KW-0813">Transport</keyword>
<dbReference type="PANTHER" id="PTHR20863:SF28">
    <property type="entry name" value="ACYL CARRIER PROTEIN, MITOCHONDRIAL"/>
    <property type="match status" value="1"/>
</dbReference>
<keyword evidence="13 14" id="KW-0275">Fatty acid biosynthesis</keyword>
<dbReference type="GeneID" id="33557610"/>
<sequence>MAALRLALKSLPRAGSSSVLLAARPIAPLALRLPVPSLSLARGYAASAGLSKEDITQRIMEVIKDFEKVNAAKLSTSSSFTNDLGLDSLDSVEVVMAIEEEFGIEIPDDEADAITTVQQAIDYISQTPDAH</sequence>
<evidence type="ECO:0000256" key="3">
    <source>
        <dbReference type="ARBA" id="ARBA00010930"/>
    </source>
</evidence>
<evidence type="ECO:0000256" key="7">
    <source>
        <dbReference type="ARBA" id="ARBA00022553"/>
    </source>
</evidence>
<dbReference type="InParanoid" id="A0A1Y1UH06"/>
<dbReference type="HAMAP" id="MF_01217">
    <property type="entry name" value="Acyl_carrier"/>
    <property type="match status" value="1"/>
</dbReference>
<keyword evidence="17" id="KW-1185">Reference proteome</keyword>
<evidence type="ECO:0000256" key="6">
    <source>
        <dbReference type="ARBA" id="ARBA00022516"/>
    </source>
</evidence>
<evidence type="ECO:0000313" key="16">
    <source>
        <dbReference type="EMBL" id="ORX37259.1"/>
    </source>
</evidence>
<proteinExistence type="inferred from homology"/>
<evidence type="ECO:0000313" key="17">
    <source>
        <dbReference type="Proteomes" id="UP000193218"/>
    </source>
</evidence>
<comment type="similarity">
    <text evidence="3">Belongs to the acyl carrier protein (ACP) family.</text>
</comment>
<dbReference type="PROSITE" id="PS50075">
    <property type="entry name" value="CARRIER"/>
    <property type="match status" value="1"/>
</dbReference>
<keyword evidence="5 14" id="KW-0596">Phosphopantetheine</keyword>
<evidence type="ECO:0000256" key="8">
    <source>
        <dbReference type="ARBA" id="ARBA00022832"/>
    </source>
</evidence>
<comment type="pathway">
    <text evidence="2">Lipid metabolism; fatty acid biosynthesis.</text>
</comment>
<dbReference type="STRING" id="4999.A0A1Y1UH06"/>
<comment type="subcellular location">
    <subcellularLocation>
        <location evidence="1">Mitochondrion</location>
    </subcellularLocation>
</comment>
<dbReference type="NCBIfam" id="NF002148">
    <property type="entry name" value="PRK00982.1-2"/>
    <property type="match status" value="1"/>
</dbReference>
<evidence type="ECO:0000256" key="5">
    <source>
        <dbReference type="ARBA" id="ARBA00022450"/>
    </source>
</evidence>
<dbReference type="InterPro" id="IPR009081">
    <property type="entry name" value="PP-bd_ACP"/>
</dbReference>
<evidence type="ECO:0000256" key="1">
    <source>
        <dbReference type="ARBA" id="ARBA00004173"/>
    </source>
</evidence>
<dbReference type="OrthoDB" id="448946at2759"/>
<keyword evidence="10" id="KW-0249">Electron transport</keyword>
<evidence type="ECO:0000256" key="14">
    <source>
        <dbReference type="RuleBase" id="RU000722"/>
    </source>
</evidence>
<dbReference type="InterPro" id="IPR006162">
    <property type="entry name" value="Ppantetheine_attach_site"/>
</dbReference>
<comment type="caution">
    <text evidence="16">The sequence shown here is derived from an EMBL/GenBank/DDBJ whole genome shotgun (WGS) entry which is preliminary data.</text>
</comment>
<keyword evidence="6 14" id="KW-0444">Lipid biosynthesis</keyword>
<dbReference type="GO" id="GO:0000036">
    <property type="term" value="F:acyl carrier activity"/>
    <property type="evidence" value="ECO:0007669"/>
    <property type="project" value="TreeGrafter"/>
</dbReference>
<dbReference type="GO" id="GO:0099128">
    <property type="term" value="C:mitochondrial [2Fe-2S] assembly complex"/>
    <property type="evidence" value="ECO:0007669"/>
    <property type="project" value="UniProtKB-ARBA"/>
</dbReference>
<dbReference type="Proteomes" id="UP000193218">
    <property type="component" value="Unassembled WGS sequence"/>
</dbReference>
<comment type="function">
    <text evidence="14">Carrier of the growing fatty acid chain in fatty acid biosynthesis.</text>
</comment>
<keyword evidence="9" id="KW-0809">Transit peptide</keyword>
<dbReference type="Gene3D" id="1.10.1200.10">
    <property type="entry name" value="ACP-like"/>
    <property type="match status" value="1"/>
</dbReference>
<dbReference type="InterPro" id="IPR036736">
    <property type="entry name" value="ACP-like_sf"/>
</dbReference>
<evidence type="ECO:0000256" key="9">
    <source>
        <dbReference type="ARBA" id="ARBA00022946"/>
    </source>
</evidence>
<dbReference type="RefSeq" id="XP_021871297.1">
    <property type="nucleotide sequence ID" value="XM_022015801.1"/>
</dbReference>
<evidence type="ECO:0000256" key="10">
    <source>
        <dbReference type="ARBA" id="ARBA00022982"/>
    </source>
</evidence>
<dbReference type="GO" id="GO:0000035">
    <property type="term" value="F:acyl binding"/>
    <property type="evidence" value="ECO:0007669"/>
    <property type="project" value="TreeGrafter"/>
</dbReference>
<keyword evidence="12" id="KW-0496">Mitochondrion</keyword>
<dbReference type="FunCoup" id="A0A1Y1UH06">
    <property type="interactions" value="316"/>
</dbReference>
<dbReference type="EMBL" id="NBSH01000006">
    <property type="protein sequence ID" value="ORX37259.1"/>
    <property type="molecule type" value="Genomic_DNA"/>
</dbReference>
<evidence type="ECO:0000256" key="13">
    <source>
        <dbReference type="ARBA" id="ARBA00023160"/>
    </source>
</evidence>
<evidence type="ECO:0000259" key="15">
    <source>
        <dbReference type="PROSITE" id="PS50075"/>
    </source>
</evidence>
<dbReference type="InterPro" id="IPR003231">
    <property type="entry name" value="ACP"/>
</dbReference>
<keyword evidence="8" id="KW-0276">Fatty acid metabolism</keyword>
<accession>A0A1Y1UH06</accession>
<protein>
    <recommendedName>
        <fullName evidence="14">Acyl carrier protein</fullName>
    </recommendedName>
</protein>
<keyword evidence="11" id="KW-0443">Lipid metabolism</keyword>
<dbReference type="AlphaFoldDB" id="A0A1Y1UH06"/>
<keyword evidence="7" id="KW-0597">Phosphoprotein</keyword>
<dbReference type="SUPFAM" id="SSF47336">
    <property type="entry name" value="ACP-like"/>
    <property type="match status" value="1"/>
</dbReference>
<feature type="domain" description="Carrier" evidence="15">
    <location>
        <begin position="53"/>
        <end position="128"/>
    </location>
</feature>
<evidence type="ECO:0000256" key="4">
    <source>
        <dbReference type="ARBA" id="ARBA00022448"/>
    </source>
</evidence>
<organism evidence="16 17">
    <name type="scientific">Kockovaella imperatae</name>
    <dbReference type="NCBI Taxonomy" id="4999"/>
    <lineage>
        <taxon>Eukaryota</taxon>
        <taxon>Fungi</taxon>
        <taxon>Dikarya</taxon>
        <taxon>Basidiomycota</taxon>
        <taxon>Agaricomycotina</taxon>
        <taxon>Tremellomycetes</taxon>
        <taxon>Tremellales</taxon>
        <taxon>Cuniculitremaceae</taxon>
        <taxon>Kockovaella</taxon>
    </lineage>
</organism>
<dbReference type="FunFam" id="1.10.1200.10:FF:000003">
    <property type="entry name" value="Acyl carrier protein"/>
    <property type="match status" value="1"/>
</dbReference>